<name>A0ABN3IPP6_9ACTN</name>
<gene>
    <name evidence="2" type="ORF">GCM10010420_44450</name>
</gene>
<accession>A0ABN3IPP6</accession>
<keyword evidence="3" id="KW-1185">Reference proteome</keyword>
<evidence type="ECO:0000313" key="3">
    <source>
        <dbReference type="Proteomes" id="UP001500058"/>
    </source>
</evidence>
<feature type="compositionally biased region" description="Low complexity" evidence="1">
    <location>
        <begin position="1"/>
        <end position="19"/>
    </location>
</feature>
<proteinExistence type="predicted"/>
<feature type="compositionally biased region" description="Basic and acidic residues" evidence="1">
    <location>
        <begin position="111"/>
        <end position="125"/>
    </location>
</feature>
<reference evidence="2 3" key="1">
    <citation type="journal article" date="2019" name="Int. J. Syst. Evol. Microbiol.">
        <title>The Global Catalogue of Microorganisms (GCM) 10K type strain sequencing project: providing services to taxonomists for standard genome sequencing and annotation.</title>
        <authorList>
            <consortium name="The Broad Institute Genomics Platform"/>
            <consortium name="The Broad Institute Genome Sequencing Center for Infectious Disease"/>
            <person name="Wu L."/>
            <person name="Ma J."/>
        </authorList>
    </citation>
    <scope>NUCLEOTIDE SEQUENCE [LARGE SCALE GENOMIC DNA]</scope>
    <source>
        <strain evidence="2 3">JCM 6921</strain>
    </source>
</reference>
<feature type="compositionally biased region" description="Gly residues" evidence="1">
    <location>
        <begin position="51"/>
        <end position="60"/>
    </location>
</feature>
<sequence>MSNSATAPAAPVPAGVADPLSGGPLDRSASAVARAAAPVTVPGGRRTGAAGVPGGGGTAGAAGHPTCRHRRGAAAWTAGPPATADGPVTAPGPVVNDDIALPAPSVPATDQTDHPAQENRCPTDI</sequence>
<evidence type="ECO:0000313" key="2">
    <source>
        <dbReference type="EMBL" id="GAA2410763.1"/>
    </source>
</evidence>
<dbReference type="Proteomes" id="UP001500058">
    <property type="component" value="Unassembled WGS sequence"/>
</dbReference>
<evidence type="ECO:0000256" key="1">
    <source>
        <dbReference type="SAM" id="MobiDB-lite"/>
    </source>
</evidence>
<dbReference type="EMBL" id="BAAATJ010000024">
    <property type="protein sequence ID" value="GAA2410763.1"/>
    <property type="molecule type" value="Genomic_DNA"/>
</dbReference>
<organism evidence="2 3">
    <name type="scientific">Streptomyces glaucosporus</name>
    <dbReference type="NCBI Taxonomy" id="284044"/>
    <lineage>
        <taxon>Bacteria</taxon>
        <taxon>Bacillati</taxon>
        <taxon>Actinomycetota</taxon>
        <taxon>Actinomycetes</taxon>
        <taxon>Kitasatosporales</taxon>
        <taxon>Streptomycetaceae</taxon>
        <taxon>Streptomyces</taxon>
    </lineage>
</organism>
<feature type="compositionally biased region" description="Low complexity" evidence="1">
    <location>
        <begin position="73"/>
        <end position="93"/>
    </location>
</feature>
<feature type="region of interest" description="Disordered" evidence="1">
    <location>
        <begin position="1"/>
        <end position="125"/>
    </location>
</feature>
<feature type="compositionally biased region" description="Low complexity" evidence="1">
    <location>
        <begin position="27"/>
        <end position="50"/>
    </location>
</feature>
<protein>
    <submittedName>
        <fullName evidence="2">Uncharacterized protein</fullName>
    </submittedName>
</protein>
<comment type="caution">
    <text evidence="2">The sequence shown here is derived from an EMBL/GenBank/DDBJ whole genome shotgun (WGS) entry which is preliminary data.</text>
</comment>